<sequence length="828" mass="92094">MSTRISRYLLKALKLNLFSVNDPLLIYQGINSSTGAMGKPAENNYISALSEMRKRILGDTEQLALLEPLCHDICIIDDPEYTGVTVAAINVATEVFLELFTRYPKAMAGMALMGLEESEITTNLKAAQESLSMADNDLFILEHATSLRLLLYRYTESSTSGKLCKAALYNILEILRAEALIEAHQDSSIIISLTQPWKTTDDASIGLFPLQSYTLFIRYLLRPQAPKTLSDTFKRLFSHVLNEYSDLCFFTFSAIDAIVQDIQEHTPIEDVSCSISTSALISIFQLAVEAANHHIKEKSPNYYIEYLAISVTCVKGCAKSASIPGITGLIGIISNSNVKIPQRRLSRGLLDRVNLFLIDKSSRDRATEDKKRGDSVSMRRHNLTQINAMLAEVRRLEQENAAPPETEQFTPAYALENAEGLRAVLFSCYYGVCELLFSVACSIVRRSVATLDFTPAHNSIIAILSMSHQVTKHATSSSQSIYLIATMKKLSSLQNSLESITGSKLPAAHYARRFSLAYKLMVTDAMFDLCTSNSLPLNNFFDHLFSLLVPSVFSIPGCRQRLLRLLAKCLQTSYVASAIQACLLKRLSIVSLHVSANVTLSIVLLIIATLKRHNNLRWLLTNQRKEAPADTSAFSAYPLSLSNCLDLWEGTSAPNITLIELTGLRNHYHPLVRKLIRLLESGSAFTTVHSYSKADGDFDAVVGLDERTFIEQEFAKGISSNEFSLYNAENLVPNLKQHLIEGMDALDSYPGFPLVEAAVRQKWASNLSSVIIDLAEQRGTGVMMHSILQKSKIDVDFVVNDILADCWIWNSQPFPTHIVPQTDEQNEQ</sequence>
<comment type="caution">
    <text evidence="3">The sequence shown here is derived from an EMBL/GenBank/DDBJ whole genome shotgun (WGS) entry which is preliminary data.</text>
</comment>
<comment type="similarity">
    <text evidence="1">Belongs to the CBF/MAK21 family.</text>
</comment>
<dbReference type="PANTHER" id="PTHR12455">
    <property type="entry name" value="NUCLEOLAR COMPLEX PROTEIN 4"/>
    <property type="match status" value="1"/>
</dbReference>
<proteinExistence type="inferred from homology"/>
<evidence type="ECO:0000256" key="1">
    <source>
        <dbReference type="ARBA" id="ARBA00007797"/>
    </source>
</evidence>
<evidence type="ECO:0000313" key="4">
    <source>
        <dbReference type="Proteomes" id="UP000070089"/>
    </source>
</evidence>
<dbReference type="PANTHER" id="PTHR12455:SF0">
    <property type="entry name" value="NUCLEOLAR COMPLEX PROTEIN 4 HOMOLOG"/>
    <property type="match status" value="1"/>
</dbReference>
<gene>
    <name evidence="3" type="ORF">QR46_2365</name>
</gene>
<dbReference type="AlphaFoldDB" id="A0A132NUB9"/>
<dbReference type="VEuPathDB" id="GiardiaDB:QR46_2365"/>
<feature type="domain" description="CCAAT-binding factor" evidence="2">
    <location>
        <begin position="523"/>
        <end position="675"/>
    </location>
</feature>
<dbReference type="EMBL" id="JXTI01000061">
    <property type="protein sequence ID" value="KWX13666.1"/>
    <property type="molecule type" value="Genomic_DNA"/>
</dbReference>
<dbReference type="InterPro" id="IPR027193">
    <property type="entry name" value="Noc4"/>
</dbReference>
<accession>A0A132NUB9</accession>
<dbReference type="Proteomes" id="UP000070089">
    <property type="component" value="Unassembled WGS sequence"/>
</dbReference>
<organism evidence="3 4">
    <name type="scientific">Giardia duodenalis assemblage B</name>
    <dbReference type="NCBI Taxonomy" id="1394984"/>
    <lineage>
        <taxon>Eukaryota</taxon>
        <taxon>Metamonada</taxon>
        <taxon>Diplomonadida</taxon>
        <taxon>Hexamitidae</taxon>
        <taxon>Giardiinae</taxon>
        <taxon>Giardia</taxon>
    </lineage>
</organism>
<dbReference type="InterPro" id="IPR005612">
    <property type="entry name" value="CCAAT-binding_factor"/>
</dbReference>
<protein>
    <submittedName>
        <fullName evidence="3">CBF/Mak21 Family Protein</fullName>
    </submittedName>
</protein>
<reference evidence="3 4" key="1">
    <citation type="journal article" date="2015" name="Mol. Biochem. Parasitol.">
        <title>Identification of polymorphic genes for use in assemblage B genotyping assays through comparative genomics of multiple assemblage B Giardia duodenalis isolates.</title>
        <authorList>
            <person name="Wielinga C."/>
            <person name="Thompson R.C."/>
            <person name="Monis P."/>
            <person name="Ryan U."/>
        </authorList>
    </citation>
    <scope>NUCLEOTIDE SEQUENCE [LARGE SCALE GENOMIC DNA]</scope>
    <source>
        <strain evidence="3 4">BAH15c1</strain>
    </source>
</reference>
<dbReference type="GO" id="GO:0030692">
    <property type="term" value="C:Noc4p-Nop14p complex"/>
    <property type="evidence" value="ECO:0007669"/>
    <property type="project" value="TreeGrafter"/>
</dbReference>
<evidence type="ECO:0000313" key="3">
    <source>
        <dbReference type="EMBL" id="KWX13666.1"/>
    </source>
</evidence>
<dbReference type="GO" id="GO:0032040">
    <property type="term" value="C:small-subunit processome"/>
    <property type="evidence" value="ECO:0007669"/>
    <property type="project" value="TreeGrafter"/>
</dbReference>
<dbReference type="Pfam" id="PF03914">
    <property type="entry name" value="CBF"/>
    <property type="match status" value="1"/>
</dbReference>
<name>A0A132NUB9_GIAIN</name>
<evidence type="ECO:0000259" key="2">
    <source>
        <dbReference type="Pfam" id="PF03914"/>
    </source>
</evidence>
<dbReference type="OrthoDB" id="10263185at2759"/>
<dbReference type="GO" id="GO:0042254">
    <property type="term" value="P:ribosome biogenesis"/>
    <property type="evidence" value="ECO:0007669"/>
    <property type="project" value="InterPro"/>
</dbReference>